<keyword evidence="4 10" id="KW-1133">Transmembrane helix</keyword>
<evidence type="ECO:0000313" key="12">
    <source>
        <dbReference type="Proteomes" id="UP001139263"/>
    </source>
</evidence>
<comment type="similarity">
    <text evidence="7 10">Belongs to the fluoride channel Fluc/FEX (TC 1.A.43) family.</text>
</comment>
<feature type="binding site" evidence="10">
    <location>
        <position position="78"/>
    </location>
    <ligand>
        <name>Na(+)</name>
        <dbReference type="ChEBI" id="CHEBI:29101"/>
        <note>structural</note>
    </ligand>
</feature>
<evidence type="ECO:0000256" key="2">
    <source>
        <dbReference type="ARBA" id="ARBA00022475"/>
    </source>
</evidence>
<feature type="transmembrane region" description="Helical" evidence="10">
    <location>
        <begin position="33"/>
        <end position="55"/>
    </location>
</feature>
<evidence type="ECO:0000256" key="9">
    <source>
        <dbReference type="ARBA" id="ARBA00049940"/>
    </source>
</evidence>
<dbReference type="Pfam" id="PF02537">
    <property type="entry name" value="CRCB"/>
    <property type="match status" value="1"/>
</dbReference>
<dbReference type="GO" id="GO:0140114">
    <property type="term" value="P:cellular detoxification of fluoride"/>
    <property type="evidence" value="ECO:0007669"/>
    <property type="project" value="UniProtKB-UniRule"/>
</dbReference>
<dbReference type="GO" id="GO:0062054">
    <property type="term" value="F:fluoride channel activity"/>
    <property type="evidence" value="ECO:0007669"/>
    <property type="project" value="UniProtKB-UniRule"/>
</dbReference>
<keyword evidence="10" id="KW-0915">Sodium</keyword>
<feature type="transmembrane region" description="Helical" evidence="10">
    <location>
        <begin position="6"/>
        <end position="21"/>
    </location>
</feature>
<evidence type="ECO:0000256" key="7">
    <source>
        <dbReference type="ARBA" id="ARBA00035120"/>
    </source>
</evidence>
<name>A0A9X1V629_9BACL</name>
<dbReference type="PANTHER" id="PTHR28259">
    <property type="entry name" value="FLUORIDE EXPORT PROTEIN 1-RELATED"/>
    <property type="match status" value="1"/>
</dbReference>
<feature type="transmembrane region" description="Helical" evidence="10">
    <location>
        <begin position="98"/>
        <end position="118"/>
    </location>
</feature>
<keyword evidence="3 10" id="KW-0812">Transmembrane</keyword>
<comment type="subcellular location">
    <subcellularLocation>
        <location evidence="1 10">Cell membrane</location>
        <topology evidence="1 10">Multi-pass membrane protein</topology>
    </subcellularLocation>
</comment>
<proteinExistence type="inferred from homology"/>
<sequence length="120" mass="13252">MVDWLGIALGGVAGAWMRFFVTNRINAIWNKNFPLATFLINITGAFFLGFLYAAVRPHNVLDMWLRNSIGVGFIGAYTTFSTMMYETMTLFGRKQIKIMGVYLVASLVVGLLGAFIGASI</sequence>
<evidence type="ECO:0000256" key="6">
    <source>
        <dbReference type="ARBA" id="ARBA00023303"/>
    </source>
</evidence>
<dbReference type="Proteomes" id="UP001139263">
    <property type="component" value="Unassembled WGS sequence"/>
</dbReference>
<feature type="binding site" evidence="10">
    <location>
        <position position="75"/>
    </location>
    <ligand>
        <name>Na(+)</name>
        <dbReference type="ChEBI" id="CHEBI:29101"/>
        <note>structural</note>
    </ligand>
</feature>
<evidence type="ECO:0000256" key="4">
    <source>
        <dbReference type="ARBA" id="ARBA00022989"/>
    </source>
</evidence>
<evidence type="ECO:0000256" key="10">
    <source>
        <dbReference type="HAMAP-Rule" id="MF_00454"/>
    </source>
</evidence>
<dbReference type="NCBIfam" id="TIGR00494">
    <property type="entry name" value="crcB"/>
    <property type="match status" value="1"/>
</dbReference>
<keyword evidence="10" id="KW-0479">Metal-binding</keyword>
<dbReference type="HAMAP" id="MF_00454">
    <property type="entry name" value="FluC"/>
    <property type="match status" value="1"/>
</dbReference>
<dbReference type="EMBL" id="JALBUF010000001">
    <property type="protein sequence ID" value="MCI0181979.1"/>
    <property type="molecule type" value="Genomic_DNA"/>
</dbReference>
<dbReference type="InterPro" id="IPR003691">
    <property type="entry name" value="FluC"/>
</dbReference>
<keyword evidence="10" id="KW-0813">Transport</keyword>
<comment type="caution">
    <text evidence="11">The sequence shown here is derived from an EMBL/GenBank/DDBJ whole genome shotgun (WGS) entry which is preliminary data.</text>
</comment>
<keyword evidence="12" id="KW-1185">Reference proteome</keyword>
<evidence type="ECO:0000313" key="11">
    <source>
        <dbReference type="EMBL" id="MCI0181979.1"/>
    </source>
</evidence>
<comment type="activity regulation">
    <text evidence="10">Na(+) is not transported, but it plays an essential structural role and its presence is essential for fluoride channel function.</text>
</comment>
<evidence type="ECO:0000256" key="8">
    <source>
        <dbReference type="ARBA" id="ARBA00035585"/>
    </source>
</evidence>
<dbReference type="GO" id="GO:0046872">
    <property type="term" value="F:metal ion binding"/>
    <property type="evidence" value="ECO:0007669"/>
    <property type="project" value="UniProtKB-KW"/>
</dbReference>
<protein>
    <recommendedName>
        <fullName evidence="10">Fluoride-specific ion channel FluC</fullName>
    </recommendedName>
</protein>
<feature type="transmembrane region" description="Helical" evidence="10">
    <location>
        <begin position="67"/>
        <end position="86"/>
    </location>
</feature>
<comment type="function">
    <text evidence="9 10">Fluoride-specific ion channel. Important for reducing fluoride concentration in the cell, thus reducing its toxicity.</text>
</comment>
<dbReference type="AlphaFoldDB" id="A0A9X1V629"/>
<evidence type="ECO:0000256" key="5">
    <source>
        <dbReference type="ARBA" id="ARBA00023136"/>
    </source>
</evidence>
<accession>A0A9X1V629</accession>
<evidence type="ECO:0000256" key="3">
    <source>
        <dbReference type="ARBA" id="ARBA00022692"/>
    </source>
</evidence>
<organism evidence="11 12">
    <name type="scientific">Sulfoacidibacillus ferrooxidans</name>
    <dbReference type="NCBI Taxonomy" id="2005001"/>
    <lineage>
        <taxon>Bacteria</taxon>
        <taxon>Bacillati</taxon>
        <taxon>Bacillota</taxon>
        <taxon>Bacilli</taxon>
        <taxon>Bacillales</taxon>
        <taxon>Alicyclobacillaceae</taxon>
        <taxon>Sulfoacidibacillus</taxon>
    </lineage>
</organism>
<gene>
    <name evidence="11" type="primary">crcB_1</name>
    <name evidence="10" type="synonym">crcB</name>
    <name evidence="10" type="synonym">fluC</name>
    <name evidence="11" type="ORF">MM817_00230</name>
</gene>
<dbReference type="GO" id="GO:0005886">
    <property type="term" value="C:plasma membrane"/>
    <property type="evidence" value="ECO:0007669"/>
    <property type="project" value="UniProtKB-SubCell"/>
</dbReference>
<evidence type="ECO:0000256" key="1">
    <source>
        <dbReference type="ARBA" id="ARBA00004651"/>
    </source>
</evidence>
<reference evidence="11" key="1">
    <citation type="submission" date="2022-03" db="EMBL/GenBank/DDBJ databases">
        <title>Draft Genome Sequence of Firmicute Strain S0AB, a Heterotrophic Iron/Sulfur-Oxidizing Extreme Acidophile.</title>
        <authorList>
            <person name="Vergara E."/>
            <person name="Pakostova E."/>
            <person name="Johnson D.B."/>
            <person name="Holmes D.S."/>
        </authorList>
    </citation>
    <scope>NUCLEOTIDE SEQUENCE</scope>
    <source>
        <strain evidence="11">S0AB</strain>
    </source>
</reference>
<keyword evidence="6 10" id="KW-0407">Ion channel</keyword>
<keyword evidence="5 10" id="KW-0472">Membrane</keyword>
<keyword evidence="10" id="KW-0406">Ion transport</keyword>
<dbReference type="PANTHER" id="PTHR28259:SF1">
    <property type="entry name" value="FLUORIDE EXPORT PROTEIN 1-RELATED"/>
    <property type="match status" value="1"/>
</dbReference>
<keyword evidence="2 10" id="KW-1003">Cell membrane</keyword>
<comment type="catalytic activity">
    <reaction evidence="8">
        <text>fluoride(in) = fluoride(out)</text>
        <dbReference type="Rhea" id="RHEA:76159"/>
        <dbReference type="ChEBI" id="CHEBI:17051"/>
    </reaction>
    <physiologicalReaction direction="left-to-right" evidence="8">
        <dbReference type="Rhea" id="RHEA:76160"/>
    </physiologicalReaction>
</comment>